<proteinExistence type="predicted"/>
<keyword evidence="3" id="KW-1185">Reference proteome</keyword>
<feature type="compositionally biased region" description="Polar residues" evidence="1">
    <location>
        <begin position="165"/>
        <end position="181"/>
    </location>
</feature>
<name>A0A5N6WR85_9EURO</name>
<dbReference type="PANTHER" id="PTHR40422">
    <property type="entry name" value="TRANSLATION MACHINERY-ASSOCIATED PROTEIN 17"/>
    <property type="match status" value="1"/>
</dbReference>
<feature type="region of interest" description="Disordered" evidence="1">
    <location>
        <begin position="138"/>
        <end position="191"/>
    </location>
</feature>
<accession>A0A5N6WR85</accession>
<gene>
    <name evidence="2" type="ORF">BDV39DRAFT_184675</name>
</gene>
<dbReference type="Proteomes" id="UP000325945">
    <property type="component" value="Unassembled WGS sequence"/>
</dbReference>
<dbReference type="PANTHER" id="PTHR40422:SF1">
    <property type="entry name" value="TRANSLATION MACHINERY-ASSOCIATED PROTEIN 17"/>
    <property type="match status" value="1"/>
</dbReference>
<protein>
    <submittedName>
        <fullName evidence="2">Uncharacterized protein</fullName>
    </submittedName>
</protein>
<dbReference type="EMBL" id="ML741855">
    <property type="protein sequence ID" value="KAE8322000.1"/>
    <property type="molecule type" value="Genomic_DNA"/>
</dbReference>
<feature type="compositionally biased region" description="Basic and acidic residues" evidence="1">
    <location>
        <begin position="182"/>
        <end position="191"/>
    </location>
</feature>
<dbReference type="GO" id="GO:0030674">
    <property type="term" value="F:protein-macromolecule adaptor activity"/>
    <property type="evidence" value="ECO:0007669"/>
    <property type="project" value="TreeGrafter"/>
</dbReference>
<dbReference type="InterPro" id="IPR038966">
    <property type="entry name" value="TMA17"/>
</dbReference>
<dbReference type="GO" id="GO:0070682">
    <property type="term" value="P:proteasome regulatory particle assembly"/>
    <property type="evidence" value="ECO:0007669"/>
    <property type="project" value="InterPro"/>
</dbReference>
<sequence>MCHVEIETSNDKQLPCLCVKHHTQQEKEEPVETIEIMSAESHPITLAAFAEAIKELPLSSMYAKASELSNSIAHLRRSNQELRTFMNESCDTEAEQRELEIYITENEEVIRSMHERNLLLKSEIEGRGQQWIEMGDTAPDARADENQQPSASEPATNGAAAEQPNGAQQELRTTRSVPDTQNGHEQDGVFL</sequence>
<organism evidence="2 3">
    <name type="scientific">Aspergillus sergii</name>
    <dbReference type="NCBI Taxonomy" id="1034303"/>
    <lineage>
        <taxon>Eukaryota</taxon>
        <taxon>Fungi</taxon>
        <taxon>Dikarya</taxon>
        <taxon>Ascomycota</taxon>
        <taxon>Pezizomycotina</taxon>
        <taxon>Eurotiomycetes</taxon>
        <taxon>Eurotiomycetidae</taxon>
        <taxon>Eurotiales</taxon>
        <taxon>Aspergillaceae</taxon>
        <taxon>Aspergillus</taxon>
        <taxon>Aspergillus subgen. Circumdati</taxon>
    </lineage>
</organism>
<evidence type="ECO:0000313" key="2">
    <source>
        <dbReference type="EMBL" id="KAE8322000.1"/>
    </source>
</evidence>
<dbReference type="AlphaFoldDB" id="A0A5N6WR85"/>
<reference evidence="3" key="1">
    <citation type="submission" date="2019-04" db="EMBL/GenBank/DDBJ databases">
        <title>Friends and foes A comparative genomics studyof 23 Aspergillus species from section Flavi.</title>
        <authorList>
            <consortium name="DOE Joint Genome Institute"/>
            <person name="Kjaerbolling I."/>
            <person name="Vesth T."/>
            <person name="Frisvad J.C."/>
            <person name="Nybo J.L."/>
            <person name="Theobald S."/>
            <person name="Kildgaard S."/>
            <person name="Isbrandt T."/>
            <person name="Kuo A."/>
            <person name="Sato A."/>
            <person name="Lyhne E.K."/>
            <person name="Kogle M.E."/>
            <person name="Wiebenga A."/>
            <person name="Kun R.S."/>
            <person name="Lubbers R.J."/>
            <person name="Makela M.R."/>
            <person name="Barry K."/>
            <person name="Chovatia M."/>
            <person name="Clum A."/>
            <person name="Daum C."/>
            <person name="Haridas S."/>
            <person name="He G."/>
            <person name="LaButti K."/>
            <person name="Lipzen A."/>
            <person name="Mondo S."/>
            <person name="Riley R."/>
            <person name="Salamov A."/>
            <person name="Simmons B.A."/>
            <person name="Magnuson J.K."/>
            <person name="Henrissat B."/>
            <person name="Mortensen U.H."/>
            <person name="Larsen T.O."/>
            <person name="Devries R.P."/>
            <person name="Grigoriev I.V."/>
            <person name="Machida M."/>
            <person name="Baker S.E."/>
            <person name="Andersen M.R."/>
        </authorList>
    </citation>
    <scope>NUCLEOTIDE SEQUENCE [LARGE SCALE GENOMIC DNA]</scope>
    <source>
        <strain evidence="3">CBS 130017</strain>
    </source>
</reference>
<evidence type="ECO:0000256" key="1">
    <source>
        <dbReference type="SAM" id="MobiDB-lite"/>
    </source>
</evidence>
<feature type="compositionally biased region" description="Polar residues" evidence="1">
    <location>
        <begin position="146"/>
        <end position="155"/>
    </location>
</feature>
<evidence type="ECO:0000313" key="3">
    <source>
        <dbReference type="Proteomes" id="UP000325945"/>
    </source>
</evidence>